<evidence type="ECO:0000256" key="9">
    <source>
        <dbReference type="HAMAP-Rule" id="MF_00834"/>
    </source>
</evidence>
<dbReference type="GO" id="GO:0030170">
    <property type="term" value="F:pyridoxal phosphate binding"/>
    <property type="evidence" value="ECO:0007669"/>
    <property type="project" value="UniProtKB-UniRule"/>
</dbReference>
<protein>
    <recommendedName>
        <fullName evidence="9">Adenosylmethionine-8-amino-7-oxononanoate aminotransferase</fullName>
        <ecNumber evidence="9">2.6.1.62</ecNumber>
    </recommendedName>
    <alternativeName>
        <fullName evidence="9">7,8-diamino-pelargonic acid aminotransferase</fullName>
        <shortName evidence="9">DAPA AT</shortName>
        <shortName evidence="9">DAPA aminotransferase</shortName>
    </alternativeName>
    <alternativeName>
        <fullName evidence="9">7,8-diaminononanoate synthase</fullName>
        <shortName evidence="9">DANS</shortName>
    </alternativeName>
    <alternativeName>
        <fullName evidence="9">Diaminopelargonic acid synthase</fullName>
    </alternativeName>
</protein>
<dbReference type="EMBL" id="BDFD01000003">
    <property type="protein sequence ID" value="GAV19564.1"/>
    <property type="molecule type" value="Genomic_DNA"/>
</dbReference>
<dbReference type="NCBIfam" id="NF004624">
    <property type="entry name" value="PRK05964.1"/>
    <property type="match status" value="1"/>
</dbReference>
<evidence type="ECO:0000256" key="3">
    <source>
        <dbReference type="ARBA" id="ARBA00022576"/>
    </source>
</evidence>
<dbReference type="OrthoDB" id="5288905at2"/>
<comment type="function">
    <text evidence="9">Catalyzes the transfer of the alpha-amino group from S-adenosyl-L-methionine (SAM) to 7-keto-8-aminopelargonic acid (KAPA) to form 7,8-diaminopelargonic acid (DAPA). It is the only aminotransferase known to utilize SAM as an amino donor.</text>
</comment>
<name>A0A1L8CKX6_9PROT</name>
<comment type="similarity">
    <text evidence="9">Belongs to the class-III pyridoxal-phosphate-dependent aminotransferase family. BioA subfamily.</text>
</comment>
<feature type="binding site" evidence="9">
    <location>
        <begin position="311"/>
        <end position="312"/>
    </location>
    <ligand>
        <name>pyridoxal 5'-phosphate</name>
        <dbReference type="ChEBI" id="CHEBI:597326"/>
    </ligand>
</feature>
<dbReference type="UniPathway" id="UPA00078">
    <property type="reaction ID" value="UER00160"/>
</dbReference>
<evidence type="ECO:0000256" key="7">
    <source>
        <dbReference type="ARBA" id="ARBA00022898"/>
    </source>
</evidence>
<gene>
    <name evidence="9" type="primary">bioA</name>
    <name evidence="10" type="ORF">MMIC_P0511</name>
</gene>
<evidence type="ECO:0000313" key="10">
    <source>
        <dbReference type="EMBL" id="GAV19564.1"/>
    </source>
</evidence>
<organism evidence="10 11">
    <name type="scientific">Mariprofundus micogutta</name>
    <dbReference type="NCBI Taxonomy" id="1921010"/>
    <lineage>
        <taxon>Bacteria</taxon>
        <taxon>Pseudomonadati</taxon>
        <taxon>Pseudomonadota</taxon>
        <taxon>Candidatius Mariprofundia</taxon>
        <taxon>Mariprofundales</taxon>
        <taxon>Mariprofundaceae</taxon>
        <taxon>Mariprofundus</taxon>
    </lineage>
</organism>
<evidence type="ECO:0000256" key="6">
    <source>
        <dbReference type="ARBA" id="ARBA00022756"/>
    </source>
</evidence>
<dbReference type="InterPro" id="IPR005814">
    <property type="entry name" value="Aminotrans_3"/>
</dbReference>
<dbReference type="RefSeq" id="WP_072658769.1">
    <property type="nucleotide sequence ID" value="NZ_BDFD01000003.1"/>
</dbReference>
<accession>A0A1L8CKX6</accession>
<dbReference type="SUPFAM" id="SSF53383">
    <property type="entry name" value="PLP-dependent transferases"/>
    <property type="match status" value="1"/>
</dbReference>
<feature type="modified residue" description="N6-(pyridoxal phosphate)lysine" evidence="9">
    <location>
        <position position="273"/>
    </location>
</feature>
<comment type="subunit">
    <text evidence="9">Homodimer.</text>
</comment>
<proteinExistence type="inferred from homology"/>
<dbReference type="InterPro" id="IPR015424">
    <property type="entry name" value="PyrdxlP-dep_Trfase"/>
</dbReference>
<dbReference type="Gene3D" id="3.40.640.10">
    <property type="entry name" value="Type I PLP-dependent aspartate aminotransferase-like (Major domain)"/>
    <property type="match status" value="1"/>
</dbReference>
<keyword evidence="7 9" id="KW-0663">Pyridoxal phosphate</keyword>
<feature type="binding site" evidence="9">
    <location>
        <position position="244"/>
    </location>
    <ligand>
        <name>pyridoxal 5'-phosphate</name>
        <dbReference type="ChEBI" id="CHEBI:597326"/>
    </ligand>
</feature>
<feature type="binding site" evidence="9">
    <location>
        <position position="50"/>
    </location>
    <ligand>
        <name>substrate</name>
    </ligand>
</feature>
<keyword evidence="11" id="KW-1185">Reference proteome</keyword>
<feature type="binding site" evidence="9">
    <location>
        <position position="143"/>
    </location>
    <ligand>
        <name>substrate</name>
    </ligand>
</feature>
<feature type="site" description="Participates in the substrate recognition with KAPA and in a stacking interaction with the adenine ring of SAM" evidence="9">
    <location>
        <position position="15"/>
    </location>
</feature>
<feature type="binding site" evidence="9">
    <location>
        <position position="310"/>
    </location>
    <ligand>
        <name>substrate</name>
    </ligand>
</feature>
<dbReference type="NCBIfam" id="NF005940">
    <property type="entry name" value="PRK07986.1"/>
    <property type="match status" value="1"/>
</dbReference>
<dbReference type="Gene3D" id="3.90.1150.10">
    <property type="entry name" value="Aspartate Aminotransferase, domain 1"/>
    <property type="match status" value="1"/>
</dbReference>
<dbReference type="PANTHER" id="PTHR42684">
    <property type="entry name" value="ADENOSYLMETHIONINE-8-AMINO-7-OXONONANOATE AMINOTRANSFERASE"/>
    <property type="match status" value="1"/>
</dbReference>
<comment type="cofactor">
    <cofactor evidence="1 9">
        <name>pyridoxal 5'-phosphate</name>
        <dbReference type="ChEBI" id="CHEBI:597326"/>
    </cofactor>
</comment>
<reference evidence="10 11" key="1">
    <citation type="journal article" date="2017" name="Arch. Microbiol.">
        <title>Mariprofundus micogutta sp. nov., a novel iron-oxidizing zetaproteobacterium isolated from a deep-sea hydrothermal field at the Bayonnaise knoll of the Izu-Ogasawara arc, and a description of Mariprofundales ord. nov. and Zetaproteobacteria classis nov.</title>
        <authorList>
            <person name="Makita H."/>
            <person name="Tanaka E."/>
            <person name="Mitsunobu S."/>
            <person name="Miyazaki M."/>
            <person name="Nunoura T."/>
            <person name="Uematsu K."/>
            <person name="Takaki Y."/>
            <person name="Nishi S."/>
            <person name="Shimamura S."/>
            <person name="Takai K."/>
        </authorList>
    </citation>
    <scope>NUCLEOTIDE SEQUENCE [LARGE SCALE GENOMIC DNA]</scope>
    <source>
        <strain evidence="10 11">ET2</strain>
    </source>
</reference>
<keyword evidence="5 9" id="KW-0949">S-adenosyl-L-methionine</keyword>
<dbReference type="GO" id="GO:0009102">
    <property type="term" value="P:biotin biosynthetic process"/>
    <property type="evidence" value="ECO:0007669"/>
    <property type="project" value="UniProtKB-UniRule"/>
</dbReference>
<evidence type="ECO:0000256" key="2">
    <source>
        <dbReference type="ARBA" id="ARBA00005063"/>
    </source>
</evidence>
<evidence type="ECO:0000256" key="4">
    <source>
        <dbReference type="ARBA" id="ARBA00022679"/>
    </source>
</evidence>
<comment type="pathway">
    <text evidence="2 9">Cofactor biosynthesis; biotin biosynthesis; 7,8-diaminononanoate from 8-amino-7-oxononanoate (SAM route): step 1/1.</text>
</comment>
<comment type="catalytic activity">
    <reaction evidence="8 9">
        <text>(8S)-8-amino-7-oxononanoate + S-adenosyl-L-methionine = S-adenosyl-4-methylsulfanyl-2-oxobutanoate + (7R,8S)-7,8-diammoniononanoate</text>
        <dbReference type="Rhea" id="RHEA:16861"/>
        <dbReference type="ChEBI" id="CHEBI:16490"/>
        <dbReference type="ChEBI" id="CHEBI:59789"/>
        <dbReference type="ChEBI" id="CHEBI:149468"/>
        <dbReference type="ChEBI" id="CHEBI:149469"/>
        <dbReference type="EC" id="2.6.1.62"/>
    </reaction>
</comment>
<keyword evidence="9" id="KW-0963">Cytoplasm</keyword>
<feature type="binding site" evidence="9">
    <location>
        <begin position="110"/>
        <end position="111"/>
    </location>
    <ligand>
        <name>pyridoxal 5'-phosphate</name>
        <dbReference type="ChEBI" id="CHEBI:597326"/>
    </ligand>
</feature>
<dbReference type="AlphaFoldDB" id="A0A1L8CKX6"/>
<evidence type="ECO:0000256" key="5">
    <source>
        <dbReference type="ARBA" id="ARBA00022691"/>
    </source>
</evidence>
<dbReference type="EC" id="2.6.1.62" evidence="9"/>
<dbReference type="NCBIfam" id="TIGR00508">
    <property type="entry name" value="bioA"/>
    <property type="match status" value="1"/>
</dbReference>
<feature type="binding site" evidence="9">
    <location>
        <position position="394"/>
    </location>
    <ligand>
        <name>substrate</name>
    </ligand>
</feature>
<feature type="binding site" evidence="9">
    <location>
        <position position="273"/>
    </location>
    <ligand>
        <name>substrate</name>
    </ligand>
</feature>
<dbReference type="GO" id="GO:0005737">
    <property type="term" value="C:cytoplasm"/>
    <property type="evidence" value="ECO:0007669"/>
    <property type="project" value="UniProtKB-SubCell"/>
</dbReference>
<keyword evidence="4 9" id="KW-0808">Transferase</keyword>
<dbReference type="GO" id="GO:0004015">
    <property type="term" value="F:adenosylmethionine-8-amino-7-oxononanoate transaminase activity"/>
    <property type="evidence" value="ECO:0007669"/>
    <property type="project" value="UniProtKB-UniRule"/>
</dbReference>
<keyword evidence="6 9" id="KW-0093">Biotin biosynthesis</keyword>
<evidence type="ECO:0000256" key="1">
    <source>
        <dbReference type="ARBA" id="ARBA00001933"/>
    </source>
</evidence>
<sequence length="427" mass="46712">MSWLDFESQHVWHPYASMLNPGPVYPVKRAEGVFLEFEDGTRVIDGMSSWWCAIHGYNVPELNAALLEQSSKMSHVMFGGLTHKPAAELAKRLLSLAPANMSHVFFSDSGSVSVEVAIKMALQYWQAKSCPEKHRLLTIRSGYHGDTFGAMSVCDPESGMHHLFSGVLAQQLFADRPAATNDDEWDESQIAAFESRIKTHHHELAAVILEPIVQGAGGMRFYAPEFLRRVRLLCDEYDVLLIIDEIATGFGRTGTMFACEQAGINPDIMCVGKALTGGYLSLAATLCSAAVCGGIHADSNDEQSGVLMHGPTFMANPLACAVAVASIDLLLASAWQQRVLDIEVQLKEELEPCRGFDSVADVRVKGAIGVLEMKESVDVANVQRLLIEQGVWLRPFGKLLYTMPPFVIRPAQLGTLTSAMKQVCGQI</sequence>
<dbReference type="CDD" id="cd00610">
    <property type="entry name" value="OAT_like"/>
    <property type="match status" value="1"/>
</dbReference>
<dbReference type="Pfam" id="PF00202">
    <property type="entry name" value="Aminotran_3"/>
    <property type="match status" value="1"/>
</dbReference>
<evidence type="ECO:0000256" key="8">
    <source>
        <dbReference type="ARBA" id="ARBA00048449"/>
    </source>
</evidence>
<dbReference type="InterPro" id="IPR015422">
    <property type="entry name" value="PyrdxlP-dep_Trfase_small"/>
</dbReference>
<dbReference type="Proteomes" id="UP000231632">
    <property type="component" value="Unassembled WGS sequence"/>
</dbReference>
<dbReference type="HAMAP" id="MF_00834">
    <property type="entry name" value="BioA"/>
    <property type="match status" value="1"/>
</dbReference>
<dbReference type="PROSITE" id="PS00600">
    <property type="entry name" value="AA_TRANSFER_CLASS_3"/>
    <property type="match status" value="1"/>
</dbReference>
<comment type="subcellular location">
    <subcellularLocation>
        <location evidence="9">Cytoplasm</location>
    </subcellularLocation>
</comment>
<dbReference type="FunFam" id="3.40.640.10:FF:000041">
    <property type="entry name" value="Adenosylmethionine-8-amino-7-oxononanoate aminotransferase"/>
    <property type="match status" value="1"/>
</dbReference>
<dbReference type="InterPro" id="IPR015421">
    <property type="entry name" value="PyrdxlP-dep_Trfase_major"/>
</dbReference>
<keyword evidence="3 9" id="KW-0032">Aminotransferase</keyword>
<dbReference type="InterPro" id="IPR049704">
    <property type="entry name" value="Aminotrans_3_PPA_site"/>
</dbReference>
<dbReference type="InterPro" id="IPR005815">
    <property type="entry name" value="BioA"/>
</dbReference>
<dbReference type="PANTHER" id="PTHR42684:SF17">
    <property type="entry name" value="ADENOSYLMETHIONINE-8-AMINO-7-OXONONANOATE AMINOTRANSFERASE"/>
    <property type="match status" value="1"/>
</dbReference>
<comment type="caution">
    <text evidence="10">The sequence shown here is derived from an EMBL/GenBank/DDBJ whole genome shotgun (WGS) entry which is preliminary data.</text>
</comment>
<evidence type="ECO:0000313" key="11">
    <source>
        <dbReference type="Proteomes" id="UP000231632"/>
    </source>
</evidence>
<dbReference type="STRING" id="1921010.MMIC_P0511"/>